<dbReference type="PANTHER" id="PTHR46103">
    <property type="entry name" value="RRNA METHYLTRANSFERASE 1, MITOCHONDRIAL"/>
    <property type="match status" value="1"/>
</dbReference>
<dbReference type="SUPFAM" id="SSF55315">
    <property type="entry name" value="L30e-like"/>
    <property type="match status" value="1"/>
</dbReference>
<evidence type="ECO:0000256" key="10">
    <source>
        <dbReference type="SAM" id="MobiDB-lite"/>
    </source>
</evidence>
<evidence type="ECO:0000256" key="7">
    <source>
        <dbReference type="ARBA" id="ARBA00022946"/>
    </source>
</evidence>
<name>A0A4W3JJU5_CALMI</name>
<keyword evidence="6" id="KW-0949">S-adenosyl-L-methionine</keyword>
<evidence type="ECO:0000256" key="3">
    <source>
        <dbReference type="ARBA" id="ARBA00022552"/>
    </source>
</evidence>
<reference evidence="13" key="2">
    <citation type="journal article" date="2007" name="PLoS Biol.">
        <title>Survey sequencing and comparative analysis of the elephant shark (Callorhinchus milii) genome.</title>
        <authorList>
            <person name="Venkatesh B."/>
            <person name="Kirkness E.F."/>
            <person name="Loh Y.H."/>
            <person name="Halpern A.L."/>
            <person name="Lee A.P."/>
            <person name="Johnson J."/>
            <person name="Dandona N."/>
            <person name="Viswanathan L.D."/>
            <person name="Tay A."/>
            <person name="Venter J.C."/>
            <person name="Strausberg R.L."/>
            <person name="Brenner S."/>
        </authorList>
    </citation>
    <scope>NUCLEOTIDE SEQUENCE [LARGE SCALE GENOMIC DNA]</scope>
</reference>
<feature type="compositionally biased region" description="Polar residues" evidence="10">
    <location>
        <begin position="79"/>
        <end position="95"/>
    </location>
</feature>
<evidence type="ECO:0000256" key="9">
    <source>
        <dbReference type="ARBA" id="ARBA00034881"/>
    </source>
</evidence>
<accession>A0A4W3JJU5</accession>
<dbReference type="Proteomes" id="UP000314986">
    <property type="component" value="Unassembled WGS sequence"/>
</dbReference>
<organism evidence="12 13">
    <name type="scientific">Callorhinchus milii</name>
    <name type="common">Ghost shark</name>
    <dbReference type="NCBI Taxonomy" id="7868"/>
    <lineage>
        <taxon>Eukaryota</taxon>
        <taxon>Metazoa</taxon>
        <taxon>Chordata</taxon>
        <taxon>Craniata</taxon>
        <taxon>Vertebrata</taxon>
        <taxon>Chondrichthyes</taxon>
        <taxon>Holocephali</taxon>
        <taxon>Chimaeriformes</taxon>
        <taxon>Callorhinchidae</taxon>
        <taxon>Callorhinchus</taxon>
    </lineage>
</organism>
<evidence type="ECO:0000313" key="12">
    <source>
        <dbReference type="Ensembl" id="ENSCMIP00000043699.1"/>
    </source>
</evidence>
<dbReference type="CDD" id="cd18105">
    <property type="entry name" value="SpoU-like_MRM1"/>
    <property type="match status" value="1"/>
</dbReference>
<dbReference type="SUPFAM" id="SSF75217">
    <property type="entry name" value="alpha/beta knot"/>
    <property type="match status" value="1"/>
</dbReference>
<dbReference type="InterPro" id="IPR047261">
    <property type="entry name" value="MRM1_MeTrfase_dom"/>
</dbReference>
<sequence>MSSVTLNGAARCLGGCAGLSSRLQFALRPHRCRTGMSTWQKRTAGSESPSKSNHSREEDLAKSVLEAEGNGRRLNAVTASAEETVSPGPQITFPPSAQWKPDAVHRRPKVSKVGTAPRLDTKPGHVGNPELRGLRYDDFAKRRSRDVSVSAERREGSEILFGVAPCSLAFTQLRRQAFQLFVNVKRSHRVEVQAICQRAREVGVPMRQVPRKVLDRLCEGRVHQGVCLEVTPLDYVDYDRYSLADTEDSQPRDRPALWLALEDILDPMNMGALLRSAYFLGADRVLTSQQKSCSLTPTVSKASAGTLEVMSVYRTSNLPHALKMKAAQGWRIAGTVGVSTEAVQTPVLPCSEFEWNANTILVLGNEGFGLSDDVTSLCHVMLTVPAGRHLHPGIESLNVSVAAGILLHCISNKRTKG</sequence>
<reference evidence="13" key="3">
    <citation type="journal article" date="2014" name="Nature">
        <title>Elephant shark genome provides unique insights into gnathostome evolution.</title>
        <authorList>
            <consortium name="International Elephant Shark Genome Sequencing Consortium"/>
            <person name="Venkatesh B."/>
            <person name="Lee A.P."/>
            <person name="Ravi V."/>
            <person name="Maurya A.K."/>
            <person name="Lian M.M."/>
            <person name="Swann J.B."/>
            <person name="Ohta Y."/>
            <person name="Flajnik M.F."/>
            <person name="Sutoh Y."/>
            <person name="Kasahara M."/>
            <person name="Hoon S."/>
            <person name="Gangu V."/>
            <person name="Roy S.W."/>
            <person name="Irimia M."/>
            <person name="Korzh V."/>
            <person name="Kondrychyn I."/>
            <person name="Lim Z.W."/>
            <person name="Tay B.H."/>
            <person name="Tohari S."/>
            <person name="Kong K.W."/>
            <person name="Ho S."/>
            <person name="Lorente-Galdos B."/>
            <person name="Quilez J."/>
            <person name="Marques-Bonet T."/>
            <person name="Raney B.J."/>
            <person name="Ingham P.W."/>
            <person name="Tay A."/>
            <person name="Hillier L.W."/>
            <person name="Minx P."/>
            <person name="Boehm T."/>
            <person name="Wilson R.K."/>
            <person name="Brenner S."/>
            <person name="Warren W.C."/>
        </authorList>
    </citation>
    <scope>NUCLEOTIDE SEQUENCE [LARGE SCALE GENOMIC DNA]</scope>
</reference>
<dbReference type="Gene3D" id="3.30.1330.30">
    <property type="match status" value="1"/>
</dbReference>
<dbReference type="KEGG" id="cmk:103180669"/>
<evidence type="ECO:0000256" key="4">
    <source>
        <dbReference type="ARBA" id="ARBA00022603"/>
    </source>
</evidence>
<dbReference type="InterPro" id="IPR013123">
    <property type="entry name" value="SpoU_subst-bd"/>
</dbReference>
<dbReference type="SMART" id="SM00967">
    <property type="entry name" value="SpoU_sub_bind"/>
    <property type="match status" value="1"/>
</dbReference>
<dbReference type="OMA" id="DIFWGRH"/>
<dbReference type="Ensembl" id="ENSCMIT00000044323.1">
    <property type="protein sequence ID" value="ENSCMIP00000043699.1"/>
    <property type="gene ID" value="ENSCMIG00000018111.1"/>
</dbReference>
<dbReference type="CTD" id="79922"/>
<dbReference type="InterPro" id="IPR047182">
    <property type="entry name" value="MRM1"/>
</dbReference>
<dbReference type="AlphaFoldDB" id="A0A4W3JJU5"/>
<protein>
    <recommendedName>
        <fullName evidence="9">rRNA methyltransferase 1, mitochondrial</fullName>
    </recommendedName>
</protein>
<keyword evidence="5" id="KW-0808">Transferase</keyword>
<gene>
    <name evidence="12" type="primary">mrm1</name>
</gene>
<dbReference type="InterPro" id="IPR029064">
    <property type="entry name" value="Ribosomal_eL30-like_sf"/>
</dbReference>
<feature type="domain" description="RNA 2-O ribose methyltransferase substrate binding" evidence="11">
    <location>
        <begin position="159"/>
        <end position="236"/>
    </location>
</feature>
<proteinExistence type="inferred from homology"/>
<feature type="region of interest" description="Disordered" evidence="10">
    <location>
        <begin position="79"/>
        <end position="132"/>
    </location>
</feature>
<evidence type="ECO:0000256" key="2">
    <source>
        <dbReference type="ARBA" id="ARBA00007228"/>
    </source>
</evidence>
<comment type="similarity">
    <text evidence="2">Belongs to the class IV-like SAM-binding methyltransferase superfamily. RNA methyltransferase TrmH family.</text>
</comment>
<evidence type="ECO:0000313" key="13">
    <source>
        <dbReference type="Proteomes" id="UP000314986"/>
    </source>
</evidence>
<evidence type="ECO:0000256" key="6">
    <source>
        <dbReference type="ARBA" id="ARBA00022691"/>
    </source>
</evidence>
<feature type="region of interest" description="Disordered" evidence="10">
    <location>
        <begin position="37"/>
        <end position="60"/>
    </location>
</feature>
<dbReference type="InParanoid" id="A0A4W3JJU5"/>
<dbReference type="GeneTree" id="ENSGT00390000018761"/>
<keyword evidence="8" id="KW-0496">Mitochondrion</keyword>
<dbReference type="PANTHER" id="PTHR46103:SF1">
    <property type="entry name" value="RRNA METHYLTRANSFERASE 1, MITOCHONDRIAL"/>
    <property type="match status" value="1"/>
</dbReference>
<keyword evidence="7" id="KW-0809">Transit peptide</keyword>
<comment type="subcellular location">
    <subcellularLocation>
        <location evidence="1">Mitochondrion</location>
    </subcellularLocation>
</comment>
<evidence type="ECO:0000256" key="5">
    <source>
        <dbReference type="ARBA" id="ARBA00022679"/>
    </source>
</evidence>
<dbReference type="Gene3D" id="3.40.1280.10">
    <property type="match status" value="1"/>
</dbReference>
<feature type="compositionally biased region" description="Polar residues" evidence="10">
    <location>
        <begin position="37"/>
        <end position="52"/>
    </location>
</feature>
<keyword evidence="13" id="KW-1185">Reference proteome</keyword>
<dbReference type="Pfam" id="PF00588">
    <property type="entry name" value="SpoU_methylase"/>
    <property type="match status" value="1"/>
</dbReference>
<dbReference type="GeneID" id="103180669"/>
<dbReference type="GO" id="GO:0005739">
    <property type="term" value="C:mitochondrion"/>
    <property type="evidence" value="ECO:0007669"/>
    <property type="project" value="UniProtKB-SubCell"/>
</dbReference>
<dbReference type="GO" id="GO:0003723">
    <property type="term" value="F:RNA binding"/>
    <property type="evidence" value="ECO:0007669"/>
    <property type="project" value="InterPro"/>
</dbReference>
<dbReference type="GO" id="GO:0016435">
    <property type="term" value="F:rRNA (guanine) methyltransferase activity"/>
    <property type="evidence" value="ECO:0007669"/>
    <property type="project" value="TreeGrafter"/>
</dbReference>
<dbReference type="OrthoDB" id="270651at2759"/>
<dbReference type="Pfam" id="PF08032">
    <property type="entry name" value="SpoU_sub_bind"/>
    <property type="match status" value="1"/>
</dbReference>
<keyword evidence="4" id="KW-0489">Methyltransferase</keyword>
<reference evidence="13" key="1">
    <citation type="journal article" date="2006" name="Science">
        <title>Ancient noncoding elements conserved in the human genome.</title>
        <authorList>
            <person name="Venkatesh B."/>
            <person name="Kirkness E.F."/>
            <person name="Loh Y.H."/>
            <person name="Halpern A.L."/>
            <person name="Lee A.P."/>
            <person name="Johnson J."/>
            <person name="Dandona N."/>
            <person name="Viswanathan L.D."/>
            <person name="Tay A."/>
            <person name="Venter J.C."/>
            <person name="Strausberg R.L."/>
            <person name="Brenner S."/>
        </authorList>
    </citation>
    <scope>NUCLEOTIDE SEQUENCE [LARGE SCALE GENOMIC DNA]</scope>
</reference>
<evidence type="ECO:0000256" key="8">
    <source>
        <dbReference type="ARBA" id="ARBA00023128"/>
    </source>
</evidence>
<dbReference type="STRING" id="7868.ENSCMIP00000043699"/>
<dbReference type="InterPro" id="IPR029026">
    <property type="entry name" value="tRNA_m1G_MTases_N"/>
</dbReference>
<dbReference type="InterPro" id="IPR001537">
    <property type="entry name" value="SpoU_MeTrfase"/>
</dbReference>
<keyword evidence="3" id="KW-0698">rRNA processing</keyword>
<dbReference type="InterPro" id="IPR029028">
    <property type="entry name" value="Alpha/beta_knot_MTases"/>
</dbReference>
<evidence type="ECO:0000256" key="1">
    <source>
        <dbReference type="ARBA" id="ARBA00004173"/>
    </source>
</evidence>
<evidence type="ECO:0000259" key="11">
    <source>
        <dbReference type="SMART" id="SM00967"/>
    </source>
</evidence>
<reference evidence="12" key="4">
    <citation type="submission" date="2025-08" db="UniProtKB">
        <authorList>
            <consortium name="Ensembl"/>
        </authorList>
    </citation>
    <scope>IDENTIFICATION</scope>
</reference>
<reference evidence="12" key="5">
    <citation type="submission" date="2025-09" db="UniProtKB">
        <authorList>
            <consortium name="Ensembl"/>
        </authorList>
    </citation>
    <scope>IDENTIFICATION</scope>
</reference>